<dbReference type="Gene3D" id="2.60.40.2030">
    <property type="match status" value="1"/>
</dbReference>
<dbReference type="Proteomes" id="UP001529510">
    <property type="component" value="Unassembled WGS sequence"/>
</dbReference>
<dbReference type="AlphaFoldDB" id="A0ABD0RYA1"/>
<feature type="non-terminal residue" evidence="5">
    <location>
        <position position="1"/>
    </location>
</feature>
<dbReference type="Pfam" id="PF03160">
    <property type="entry name" value="Calx-beta"/>
    <property type="match status" value="1"/>
</dbReference>
<proteinExistence type="predicted"/>
<reference evidence="5 6" key="1">
    <citation type="submission" date="2024-05" db="EMBL/GenBank/DDBJ databases">
        <title>Genome sequencing and assembly of Indian major carp, Cirrhinus mrigala (Hamilton, 1822).</title>
        <authorList>
            <person name="Mohindra V."/>
            <person name="Chowdhury L.M."/>
            <person name="Lal K."/>
            <person name="Jena J.K."/>
        </authorList>
    </citation>
    <scope>NUCLEOTIDE SEQUENCE [LARGE SCALE GENOMIC DNA]</scope>
    <source>
        <strain evidence="5">CM1030</strain>
        <tissue evidence="5">Blood</tissue>
    </source>
</reference>
<accession>A0ABD0RYA1</accession>
<keyword evidence="6" id="KW-1185">Reference proteome</keyword>
<dbReference type="InterPro" id="IPR003644">
    <property type="entry name" value="Calx_beta"/>
</dbReference>
<dbReference type="SUPFAM" id="SSF141072">
    <property type="entry name" value="CalX-like"/>
    <property type="match status" value="1"/>
</dbReference>
<dbReference type="EMBL" id="JAMKFB020000001">
    <property type="protein sequence ID" value="KAL0203524.1"/>
    <property type="molecule type" value="Genomic_DNA"/>
</dbReference>
<evidence type="ECO:0000256" key="1">
    <source>
        <dbReference type="ARBA" id="ARBA00022729"/>
    </source>
</evidence>
<evidence type="ECO:0000313" key="6">
    <source>
        <dbReference type="Proteomes" id="UP001529510"/>
    </source>
</evidence>
<organism evidence="5 6">
    <name type="scientific">Cirrhinus mrigala</name>
    <name type="common">Mrigala</name>
    <dbReference type="NCBI Taxonomy" id="683832"/>
    <lineage>
        <taxon>Eukaryota</taxon>
        <taxon>Metazoa</taxon>
        <taxon>Chordata</taxon>
        <taxon>Craniata</taxon>
        <taxon>Vertebrata</taxon>
        <taxon>Euteleostomi</taxon>
        <taxon>Actinopterygii</taxon>
        <taxon>Neopterygii</taxon>
        <taxon>Teleostei</taxon>
        <taxon>Ostariophysi</taxon>
        <taxon>Cypriniformes</taxon>
        <taxon>Cyprinidae</taxon>
        <taxon>Labeoninae</taxon>
        <taxon>Labeonini</taxon>
        <taxon>Cirrhinus</taxon>
    </lineage>
</organism>
<evidence type="ECO:0000256" key="3">
    <source>
        <dbReference type="ARBA" id="ARBA00022837"/>
    </source>
</evidence>
<dbReference type="PANTHER" id="PTHR45739">
    <property type="entry name" value="MATRIX PROTEIN, PUTATIVE-RELATED"/>
    <property type="match status" value="1"/>
</dbReference>
<evidence type="ECO:0000259" key="4">
    <source>
        <dbReference type="Pfam" id="PF03160"/>
    </source>
</evidence>
<keyword evidence="3" id="KW-0106">Calcium</keyword>
<comment type="caution">
    <text evidence="5">The sequence shown here is derived from an EMBL/GenBank/DDBJ whole genome shotgun (WGS) entry which is preliminary data.</text>
</comment>
<keyword evidence="2" id="KW-0677">Repeat</keyword>
<sequence length="56" mass="6450">QKQVQFNPGQTSATWRVKIFTDQEFETSEMFEIQLSEPVMAVLEYPDTATVEIVDP</sequence>
<evidence type="ECO:0000256" key="2">
    <source>
        <dbReference type="ARBA" id="ARBA00022737"/>
    </source>
</evidence>
<dbReference type="PANTHER" id="PTHR45739:SF15">
    <property type="entry name" value="FRAS1-RELATED EXTRACELLULAR MATRIX PROTEIN 3 PRECURSOR"/>
    <property type="match status" value="1"/>
</dbReference>
<protein>
    <recommendedName>
        <fullName evidence="4">Calx-beta domain-containing protein</fullName>
    </recommendedName>
</protein>
<name>A0ABD0RYA1_CIRMR</name>
<dbReference type="InterPro" id="IPR051561">
    <property type="entry name" value="FRAS1_ECM"/>
</dbReference>
<feature type="domain" description="Calx-beta" evidence="4">
    <location>
        <begin position="2"/>
        <end position="56"/>
    </location>
</feature>
<dbReference type="InterPro" id="IPR038081">
    <property type="entry name" value="CalX-like_sf"/>
</dbReference>
<feature type="non-terminal residue" evidence="5">
    <location>
        <position position="56"/>
    </location>
</feature>
<keyword evidence="1" id="KW-0732">Signal</keyword>
<evidence type="ECO:0000313" key="5">
    <source>
        <dbReference type="EMBL" id="KAL0203524.1"/>
    </source>
</evidence>
<gene>
    <name evidence="5" type="ORF">M9458_001542</name>
</gene>